<keyword evidence="4 5" id="KW-0472">Membrane</keyword>
<dbReference type="InterPro" id="IPR002293">
    <property type="entry name" value="AA/rel_permease1"/>
</dbReference>
<feature type="transmembrane region" description="Helical" evidence="5">
    <location>
        <begin position="98"/>
        <end position="126"/>
    </location>
</feature>
<dbReference type="AlphaFoldDB" id="A0A396RQ00"/>
<dbReference type="GO" id="GO:0016020">
    <property type="term" value="C:membrane"/>
    <property type="evidence" value="ECO:0007669"/>
    <property type="project" value="UniProtKB-SubCell"/>
</dbReference>
<organism evidence="6 7">
    <name type="scientific">Sphingomonas gilva</name>
    <dbReference type="NCBI Taxonomy" id="2305907"/>
    <lineage>
        <taxon>Bacteria</taxon>
        <taxon>Pseudomonadati</taxon>
        <taxon>Pseudomonadota</taxon>
        <taxon>Alphaproteobacteria</taxon>
        <taxon>Sphingomonadales</taxon>
        <taxon>Sphingomonadaceae</taxon>
        <taxon>Sphingomonas</taxon>
    </lineage>
</organism>
<feature type="transmembrane region" description="Helical" evidence="5">
    <location>
        <begin position="370"/>
        <end position="388"/>
    </location>
</feature>
<reference evidence="6 7" key="1">
    <citation type="submission" date="2018-08" db="EMBL/GenBank/DDBJ databases">
        <title>The multiple taxonomic identification of Sphingomonas gilva.</title>
        <authorList>
            <person name="Zhu D."/>
            <person name="Zheng S."/>
        </authorList>
    </citation>
    <scope>NUCLEOTIDE SEQUENCE [LARGE SCALE GENOMIC DNA]</scope>
    <source>
        <strain evidence="6 7">ZDH117</strain>
    </source>
</reference>
<keyword evidence="3 5" id="KW-1133">Transmembrane helix</keyword>
<evidence type="ECO:0000256" key="3">
    <source>
        <dbReference type="ARBA" id="ARBA00022989"/>
    </source>
</evidence>
<gene>
    <name evidence="6" type="ORF">D1610_00280</name>
</gene>
<evidence type="ECO:0000313" key="7">
    <source>
        <dbReference type="Proteomes" id="UP000266693"/>
    </source>
</evidence>
<evidence type="ECO:0000313" key="6">
    <source>
        <dbReference type="EMBL" id="RHW18647.1"/>
    </source>
</evidence>
<feature type="transmembrane region" description="Helical" evidence="5">
    <location>
        <begin position="208"/>
        <end position="228"/>
    </location>
</feature>
<evidence type="ECO:0000256" key="1">
    <source>
        <dbReference type="ARBA" id="ARBA00004141"/>
    </source>
</evidence>
<dbReference type="Proteomes" id="UP000266693">
    <property type="component" value="Unassembled WGS sequence"/>
</dbReference>
<dbReference type="Pfam" id="PF13520">
    <property type="entry name" value="AA_permease_2"/>
    <property type="match status" value="1"/>
</dbReference>
<feature type="transmembrane region" description="Helical" evidence="5">
    <location>
        <begin position="138"/>
        <end position="156"/>
    </location>
</feature>
<feature type="transmembrane region" description="Helical" evidence="5">
    <location>
        <begin position="168"/>
        <end position="188"/>
    </location>
</feature>
<dbReference type="InterPro" id="IPR050598">
    <property type="entry name" value="AminoAcid_Transporter"/>
</dbReference>
<evidence type="ECO:0000256" key="4">
    <source>
        <dbReference type="ARBA" id="ARBA00023136"/>
    </source>
</evidence>
<dbReference type="PANTHER" id="PTHR11785:SF512">
    <property type="entry name" value="SOBREMESA, ISOFORM B"/>
    <property type="match status" value="1"/>
</dbReference>
<feature type="transmembrane region" description="Helical" evidence="5">
    <location>
        <begin position="29"/>
        <end position="50"/>
    </location>
</feature>
<keyword evidence="7" id="KW-1185">Reference proteome</keyword>
<accession>A0A396RQ00</accession>
<dbReference type="GO" id="GO:0015179">
    <property type="term" value="F:L-amino acid transmembrane transporter activity"/>
    <property type="evidence" value="ECO:0007669"/>
    <property type="project" value="TreeGrafter"/>
</dbReference>
<feature type="transmembrane region" description="Helical" evidence="5">
    <location>
        <begin position="425"/>
        <end position="446"/>
    </location>
</feature>
<comment type="subcellular location">
    <subcellularLocation>
        <location evidence="1">Membrane</location>
        <topology evidence="1">Multi-pass membrane protein</topology>
    </subcellularLocation>
</comment>
<protein>
    <submittedName>
        <fullName evidence="6">APC family permease</fullName>
    </submittedName>
</protein>
<dbReference type="EMBL" id="QWLV01000001">
    <property type="protein sequence ID" value="RHW18647.1"/>
    <property type="molecule type" value="Genomic_DNA"/>
</dbReference>
<feature type="transmembrane region" description="Helical" evidence="5">
    <location>
        <begin position="240"/>
        <end position="266"/>
    </location>
</feature>
<dbReference type="PIRSF" id="PIRSF006060">
    <property type="entry name" value="AA_transporter"/>
    <property type="match status" value="1"/>
</dbReference>
<keyword evidence="2 5" id="KW-0812">Transmembrane</keyword>
<comment type="caution">
    <text evidence="6">The sequence shown here is derived from an EMBL/GenBank/DDBJ whole genome shotgun (WGS) entry which is preliminary data.</text>
</comment>
<name>A0A396RQ00_9SPHN</name>
<feature type="transmembrane region" description="Helical" evidence="5">
    <location>
        <begin position="339"/>
        <end position="358"/>
    </location>
</feature>
<dbReference type="PANTHER" id="PTHR11785">
    <property type="entry name" value="AMINO ACID TRANSPORTER"/>
    <property type="match status" value="1"/>
</dbReference>
<feature type="transmembrane region" description="Helical" evidence="5">
    <location>
        <begin position="286"/>
        <end position="307"/>
    </location>
</feature>
<feature type="transmembrane region" description="Helical" evidence="5">
    <location>
        <begin position="56"/>
        <end position="77"/>
    </location>
</feature>
<feature type="transmembrane region" description="Helical" evidence="5">
    <location>
        <begin position="400"/>
        <end position="419"/>
    </location>
</feature>
<proteinExistence type="predicted"/>
<evidence type="ECO:0000256" key="5">
    <source>
        <dbReference type="SAM" id="Phobius"/>
    </source>
</evidence>
<dbReference type="Gene3D" id="1.20.1740.10">
    <property type="entry name" value="Amino acid/polyamine transporter I"/>
    <property type="match status" value="1"/>
</dbReference>
<dbReference type="OrthoDB" id="9762947at2"/>
<sequence length="461" mass="47102">MLRVRSDPPHGDIFADGAGPRPILGARHAVAICIGIVIGAGVFRTPSLVAANSADAFVFAAAWIAGGLLSIVGALCYAELASAYPGVGGDYSYLKRAFGARVGFIYAWARLSVIQTGSIALLAFVFGDYLAEIVDIGPRGPVLFAAAIVILLTALNRAGARQGAGAQLWLMLLEVGGLLLITAAAFLLVPPAPASAVAAAPEGSALGLVMVFVLLTFGGWSETVYVTAELRGGRRRIAGVLVASLALVTLLYLLVNLAFLHALGLGGMAASDAVAADAMRLAMGDAGAVAISLIVAVAALSSANATVITGARTGHALGENTPALGWLGRWDGARGTPGNALLAQGAVALLLVVLGGLSRDGFAAAVEFTAPVFWLAMFGVGVALFVLRRREPGVDRPFRVPLYPLTPAIFCATSLYLLWSSIAYTGVSALAGVALLAVGAALSLFIRLSPNGSPSEKEFAR</sequence>
<evidence type="ECO:0000256" key="2">
    <source>
        <dbReference type="ARBA" id="ARBA00022692"/>
    </source>
</evidence>